<feature type="compositionally biased region" description="Polar residues" evidence="1">
    <location>
        <begin position="466"/>
        <end position="477"/>
    </location>
</feature>
<evidence type="ECO:0000313" key="3">
    <source>
        <dbReference type="Proteomes" id="UP000887458"/>
    </source>
</evidence>
<feature type="compositionally biased region" description="Polar residues" evidence="1">
    <location>
        <begin position="356"/>
        <end position="389"/>
    </location>
</feature>
<gene>
    <name evidence="2" type="ORF">DERP_009723</name>
</gene>
<evidence type="ECO:0000313" key="2">
    <source>
        <dbReference type="EMBL" id="KAH9412742.1"/>
    </source>
</evidence>
<proteinExistence type="predicted"/>
<feature type="compositionally biased region" description="Low complexity" evidence="1">
    <location>
        <begin position="344"/>
        <end position="355"/>
    </location>
</feature>
<sequence>MVRIRPEIKWPDLTHHRWPIHPHRNRHPHRRTIRMTYHHFYHHCPTSNTKPSASSATNMMVPYQALIQAALAAQSGSSAPSAAASASSPLSSSQQQSANALLSSLLSSSNQPSSSSWMTLPTSWSSMIMTNPSSLMSMLRPISSQTPIGGRRSSLTSRLRSIMNAIFYRNENNNNSPMMTSGSSYSYSYRPAPYGFAGSNSVGPGPSEMHEFSSIYGNGNNPTSYLYGTGPKSTNMMYGSASNYRPSFVAMPSSSSFMSAGANPWSSPIERPSAGPGSGSMPGMFGRNYGYGSATYHHHHPSHHHPHPNAHHHQAHNPHMASSHYPQQMDQVPYRPTHGHHQQPQHQQSQQYGPSMSESIPSIASTYTIGGSNSGANQWSSPLQQSNEQRPLHSGQVPVNNLDRPFVGPNNAIWSQGGSQQSNQNNNVPSQQPNGAYSSWMSNVHDDTDGRDGYNDGGSRDEGASYYQSNVFQSRISSPLKMVPSSSSSSSLSSSSLSSAAAAALPSPTYVGPKFGN</sequence>
<feature type="compositionally biased region" description="Low complexity" evidence="1">
    <location>
        <begin position="484"/>
        <end position="508"/>
    </location>
</feature>
<dbReference type="EMBL" id="NJHN03000128">
    <property type="protein sequence ID" value="KAH9412742.1"/>
    <property type="molecule type" value="Genomic_DNA"/>
</dbReference>
<feature type="compositionally biased region" description="Basic residues" evidence="1">
    <location>
        <begin position="296"/>
        <end position="316"/>
    </location>
</feature>
<feature type="compositionally biased region" description="Low complexity" evidence="1">
    <location>
        <begin position="415"/>
        <end position="435"/>
    </location>
</feature>
<feature type="compositionally biased region" description="Low complexity" evidence="1">
    <location>
        <begin position="272"/>
        <end position="281"/>
    </location>
</feature>
<protein>
    <submittedName>
        <fullName evidence="2">Uncharacterized protein</fullName>
    </submittedName>
</protein>
<feature type="region of interest" description="Disordered" evidence="1">
    <location>
        <begin position="262"/>
        <end position="281"/>
    </location>
</feature>
<accession>A0ABQ8IR86</accession>
<organism evidence="2 3">
    <name type="scientific">Dermatophagoides pteronyssinus</name>
    <name type="common">European house dust mite</name>
    <dbReference type="NCBI Taxonomy" id="6956"/>
    <lineage>
        <taxon>Eukaryota</taxon>
        <taxon>Metazoa</taxon>
        <taxon>Ecdysozoa</taxon>
        <taxon>Arthropoda</taxon>
        <taxon>Chelicerata</taxon>
        <taxon>Arachnida</taxon>
        <taxon>Acari</taxon>
        <taxon>Acariformes</taxon>
        <taxon>Sarcoptiformes</taxon>
        <taxon>Astigmata</taxon>
        <taxon>Psoroptidia</taxon>
        <taxon>Analgoidea</taxon>
        <taxon>Pyroglyphidae</taxon>
        <taxon>Dermatophagoidinae</taxon>
        <taxon>Dermatophagoides</taxon>
    </lineage>
</organism>
<reference evidence="2 3" key="2">
    <citation type="journal article" date="2022" name="Mol. Biol. Evol.">
        <title>Comparative Genomics Reveals Insights into the Divergent Evolution of Astigmatic Mites and Household Pest Adaptations.</title>
        <authorList>
            <person name="Xiong Q."/>
            <person name="Wan A.T."/>
            <person name="Liu X."/>
            <person name="Fung C.S."/>
            <person name="Xiao X."/>
            <person name="Malainual N."/>
            <person name="Hou J."/>
            <person name="Wang L."/>
            <person name="Wang M."/>
            <person name="Yang K.Y."/>
            <person name="Cui Y."/>
            <person name="Leung E.L."/>
            <person name="Nong W."/>
            <person name="Shin S.K."/>
            <person name="Au S.W."/>
            <person name="Jeong K.Y."/>
            <person name="Chew F.T."/>
            <person name="Hui J.H."/>
            <person name="Leung T.F."/>
            <person name="Tungtrongchitr A."/>
            <person name="Zhong N."/>
            <person name="Liu Z."/>
            <person name="Tsui S.K."/>
        </authorList>
    </citation>
    <scope>NUCLEOTIDE SEQUENCE [LARGE SCALE GENOMIC DNA]</scope>
    <source>
        <strain evidence="2">Derp</strain>
    </source>
</reference>
<keyword evidence="3" id="KW-1185">Reference proteome</keyword>
<feature type="compositionally biased region" description="Basic and acidic residues" evidence="1">
    <location>
        <begin position="444"/>
        <end position="463"/>
    </location>
</feature>
<comment type="caution">
    <text evidence="2">The sequence shown here is derived from an EMBL/GenBank/DDBJ whole genome shotgun (WGS) entry which is preliminary data.</text>
</comment>
<reference evidence="2 3" key="1">
    <citation type="journal article" date="2018" name="J. Allergy Clin. Immunol.">
        <title>High-quality assembly of Dermatophagoides pteronyssinus genome and transcriptome reveals a wide range of novel allergens.</title>
        <authorList>
            <person name="Liu X.Y."/>
            <person name="Yang K.Y."/>
            <person name="Wang M.Q."/>
            <person name="Kwok J.S."/>
            <person name="Zeng X."/>
            <person name="Yang Z."/>
            <person name="Xiao X.J."/>
            <person name="Lau C.P."/>
            <person name="Li Y."/>
            <person name="Huang Z.M."/>
            <person name="Ba J.G."/>
            <person name="Yim A.K."/>
            <person name="Ouyang C.Y."/>
            <person name="Ngai S.M."/>
            <person name="Chan T.F."/>
            <person name="Leung E.L."/>
            <person name="Liu L."/>
            <person name="Liu Z.G."/>
            <person name="Tsui S.K."/>
        </authorList>
    </citation>
    <scope>NUCLEOTIDE SEQUENCE [LARGE SCALE GENOMIC DNA]</scope>
    <source>
        <strain evidence="2">Derp</strain>
    </source>
</reference>
<feature type="region of interest" description="Disordered" evidence="1">
    <location>
        <begin position="292"/>
        <end position="517"/>
    </location>
</feature>
<dbReference type="Proteomes" id="UP000887458">
    <property type="component" value="Unassembled WGS sequence"/>
</dbReference>
<name>A0ABQ8IR86_DERPT</name>
<evidence type="ECO:0000256" key="1">
    <source>
        <dbReference type="SAM" id="MobiDB-lite"/>
    </source>
</evidence>